<evidence type="ECO:0000313" key="3">
    <source>
        <dbReference type="Proteomes" id="UP000246740"/>
    </source>
</evidence>
<dbReference type="AlphaFoldDB" id="A0A317XV64"/>
<evidence type="ECO:0000313" key="2">
    <source>
        <dbReference type="EMBL" id="PWZ01221.1"/>
    </source>
</evidence>
<accession>A0A317XV64</accession>
<evidence type="ECO:0000256" key="1">
    <source>
        <dbReference type="SAM" id="MobiDB-lite"/>
    </source>
</evidence>
<dbReference type="InParanoid" id="A0A317XV64"/>
<dbReference type="Proteomes" id="UP000246740">
    <property type="component" value="Unassembled WGS sequence"/>
</dbReference>
<name>A0A317XV64_9BASI</name>
<proteinExistence type="predicted"/>
<gene>
    <name evidence="2" type="ORF">BCV70DRAFT_91252</name>
</gene>
<organism evidence="2 3">
    <name type="scientific">Testicularia cyperi</name>
    <dbReference type="NCBI Taxonomy" id="1882483"/>
    <lineage>
        <taxon>Eukaryota</taxon>
        <taxon>Fungi</taxon>
        <taxon>Dikarya</taxon>
        <taxon>Basidiomycota</taxon>
        <taxon>Ustilaginomycotina</taxon>
        <taxon>Ustilaginomycetes</taxon>
        <taxon>Ustilaginales</taxon>
        <taxon>Anthracoideaceae</taxon>
        <taxon>Testicularia</taxon>
    </lineage>
</organism>
<reference evidence="2 3" key="1">
    <citation type="journal article" date="2018" name="Mol. Biol. Evol.">
        <title>Broad Genomic Sampling Reveals a Smut Pathogenic Ancestry of the Fungal Clade Ustilaginomycotina.</title>
        <authorList>
            <person name="Kijpornyongpan T."/>
            <person name="Mondo S.J."/>
            <person name="Barry K."/>
            <person name="Sandor L."/>
            <person name="Lee J."/>
            <person name="Lipzen A."/>
            <person name="Pangilinan J."/>
            <person name="LaButti K."/>
            <person name="Hainaut M."/>
            <person name="Henrissat B."/>
            <person name="Grigoriev I.V."/>
            <person name="Spatafora J.W."/>
            <person name="Aime M.C."/>
        </authorList>
    </citation>
    <scope>NUCLEOTIDE SEQUENCE [LARGE SCALE GENOMIC DNA]</scope>
    <source>
        <strain evidence="2 3">MCA 3645</strain>
    </source>
</reference>
<feature type="region of interest" description="Disordered" evidence="1">
    <location>
        <begin position="83"/>
        <end position="117"/>
    </location>
</feature>
<protein>
    <submittedName>
        <fullName evidence="2">Uncharacterized protein</fullName>
    </submittedName>
</protein>
<dbReference type="EMBL" id="KZ819191">
    <property type="protein sequence ID" value="PWZ01221.1"/>
    <property type="molecule type" value="Genomic_DNA"/>
</dbReference>
<sequence length="312" mass="35018">MSNCSSHSAVVQCSLASRRVVYSTLHTLLDSIVLLNIGPSLSLSVFAHHRVIWPYCPIPFFFLYFPRRRAAWGASSVLYARGGGGKHARNNNPRSLTLLPEHQARQPHPPRRLGKQAKQESQSCTALHCTALRSTGPGPFLLFAVCPTSVHYSTMLNSFDSGTECRLQLRLDLASRRSDCLKRTLSTPHCKKREFGGYIPNAHAQRRSCCPAYIVTCDWRPRIQSPHLASPRLAAWLVQPSLSFFFGPAMQIEIGSRKSKDDSREPIHQSFDDAVLHFVLVSSLICCATPHPRVQSHLYLDSNQFRMMTISH</sequence>
<keyword evidence="3" id="KW-1185">Reference proteome</keyword>